<feature type="region of interest" description="Disordered" evidence="1">
    <location>
        <begin position="198"/>
        <end position="218"/>
    </location>
</feature>
<feature type="compositionally biased region" description="Low complexity" evidence="1">
    <location>
        <begin position="278"/>
        <end position="287"/>
    </location>
</feature>
<comment type="caution">
    <text evidence="2">The sequence shown here is derived from an EMBL/GenBank/DDBJ whole genome shotgun (WGS) entry which is preliminary data.</text>
</comment>
<feature type="region of interest" description="Disordered" evidence="1">
    <location>
        <begin position="231"/>
        <end position="264"/>
    </location>
</feature>
<organism evidence="2 3">
    <name type="scientific">Nitzschia inconspicua</name>
    <dbReference type="NCBI Taxonomy" id="303405"/>
    <lineage>
        <taxon>Eukaryota</taxon>
        <taxon>Sar</taxon>
        <taxon>Stramenopiles</taxon>
        <taxon>Ochrophyta</taxon>
        <taxon>Bacillariophyta</taxon>
        <taxon>Bacillariophyceae</taxon>
        <taxon>Bacillariophycidae</taxon>
        <taxon>Bacillariales</taxon>
        <taxon>Bacillariaceae</taxon>
        <taxon>Nitzschia</taxon>
    </lineage>
</organism>
<evidence type="ECO:0000313" key="2">
    <source>
        <dbReference type="EMBL" id="KAG7372750.1"/>
    </source>
</evidence>
<feature type="region of interest" description="Disordered" evidence="1">
    <location>
        <begin position="44"/>
        <end position="92"/>
    </location>
</feature>
<evidence type="ECO:0000256" key="1">
    <source>
        <dbReference type="SAM" id="MobiDB-lite"/>
    </source>
</evidence>
<feature type="region of interest" description="Disordered" evidence="1">
    <location>
        <begin position="274"/>
        <end position="293"/>
    </location>
</feature>
<reference evidence="2" key="2">
    <citation type="submission" date="2021-04" db="EMBL/GenBank/DDBJ databases">
        <authorList>
            <person name="Podell S."/>
        </authorList>
    </citation>
    <scope>NUCLEOTIDE SEQUENCE</scope>
    <source>
        <strain evidence="2">Hildebrandi</strain>
    </source>
</reference>
<proteinExistence type="predicted"/>
<protein>
    <submittedName>
        <fullName evidence="2">Uncharacterized protein</fullName>
    </submittedName>
</protein>
<dbReference type="Proteomes" id="UP000693970">
    <property type="component" value="Unassembled WGS sequence"/>
</dbReference>
<feature type="compositionally biased region" description="Low complexity" evidence="1">
    <location>
        <begin position="1"/>
        <end position="13"/>
    </location>
</feature>
<keyword evidence="3" id="KW-1185">Reference proteome</keyword>
<sequence>MTSISPGPPSSNNKKSDNETWKDVFIQVYERVAERSCVSACMPLQNGAHSNESLNENDRDDDDIVMKPPSTIFTSDASDEQPQYQQKQQQSVVDISFEEEDEIARIDQLYGMAMVKEGDNTTFVPRPVTHVSKRRVSSASSSAASSRSSVSFMNPFPLFPRPISPFTATREARSFDSLARSSDTSFLLQNKSFERELPSFGTHRTHGDESSGMSSYSQTYSPALSSYLDRDRERSFQKSLPDKQHRHVSFSLDESPLVGQEQAHQAPSFSMLLQQNRSVSSSTSTSTEPTGNIRYYYDPFVSWQTKNSTSHRE</sequence>
<evidence type="ECO:0000313" key="3">
    <source>
        <dbReference type="Proteomes" id="UP000693970"/>
    </source>
</evidence>
<dbReference type="EMBL" id="JAGRRH010000003">
    <property type="protein sequence ID" value="KAG7372750.1"/>
    <property type="molecule type" value="Genomic_DNA"/>
</dbReference>
<name>A0A9K3M3P7_9STRA</name>
<dbReference type="AlphaFoldDB" id="A0A9K3M3P7"/>
<feature type="region of interest" description="Disordered" evidence="1">
    <location>
        <begin position="1"/>
        <end position="20"/>
    </location>
</feature>
<feature type="compositionally biased region" description="Low complexity" evidence="1">
    <location>
        <begin position="81"/>
        <end position="90"/>
    </location>
</feature>
<feature type="compositionally biased region" description="Basic and acidic residues" evidence="1">
    <location>
        <begin position="231"/>
        <end position="243"/>
    </location>
</feature>
<reference evidence="2" key="1">
    <citation type="journal article" date="2021" name="Sci. Rep.">
        <title>Diploid genomic architecture of Nitzschia inconspicua, an elite biomass production diatom.</title>
        <authorList>
            <person name="Oliver A."/>
            <person name="Podell S."/>
            <person name="Pinowska A."/>
            <person name="Traller J.C."/>
            <person name="Smith S.R."/>
            <person name="McClure R."/>
            <person name="Beliaev A."/>
            <person name="Bohutskyi P."/>
            <person name="Hill E.A."/>
            <person name="Rabines A."/>
            <person name="Zheng H."/>
            <person name="Allen L.Z."/>
            <person name="Kuo A."/>
            <person name="Grigoriev I.V."/>
            <person name="Allen A.E."/>
            <person name="Hazlebeck D."/>
            <person name="Allen E.E."/>
        </authorList>
    </citation>
    <scope>NUCLEOTIDE SEQUENCE</scope>
    <source>
        <strain evidence="2">Hildebrandi</strain>
    </source>
</reference>
<gene>
    <name evidence="2" type="ORF">IV203_018893</name>
</gene>
<accession>A0A9K3M3P7</accession>